<dbReference type="Pfam" id="PF13620">
    <property type="entry name" value="CarboxypepD_reg"/>
    <property type="match status" value="1"/>
</dbReference>
<keyword evidence="1" id="KW-0472">Membrane</keyword>
<comment type="caution">
    <text evidence="2">The sequence shown here is derived from an EMBL/GenBank/DDBJ whole genome shotgun (WGS) entry which is preliminary data.</text>
</comment>
<reference evidence="2 3" key="1">
    <citation type="submission" date="2017-09" db="EMBL/GenBank/DDBJ databases">
        <title>Depth-based differentiation of microbial function through sediment-hosted aquifers and enrichment of novel symbionts in the deep terrestrial subsurface.</title>
        <authorList>
            <person name="Probst A.J."/>
            <person name="Ladd B."/>
            <person name="Jarett J.K."/>
            <person name="Geller-Mcgrath D.E."/>
            <person name="Sieber C.M."/>
            <person name="Emerson J.B."/>
            <person name="Anantharaman K."/>
            <person name="Thomas B.C."/>
            <person name="Malmstrom R."/>
            <person name="Stieglmeier M."/>
            <person name="Klingl A."/>
            <person name="Woyke T."/>
            <person name="Ryan C.M."/>
            <person name="Banfield J.F."/>
        </authorList>
    </citation>
    <scope>NUCLEOTIDE SEQUENCE [LARGE SCALE GENOMIC DNA]</scope>
    <source>
        <strain evidence="2">CG11_big_fil_rev_8_21_14_0_20_42_15</strain>
    </source>
</reference>
<dbReference type="InterPro" id="IPR008969">
    <property type="entry name" value="CarboxyPept-like_regulatory"/>
</dbReference>
<feature type="transmembrane region" description="Helical" evidence="1">
    <location>
        <begin position="7"/>
        <end position="27"/>
    </location>
</feature>
<feature type="non-terminal residue" evidence="2">
    <location>
        <position position="308"/>
    </location>
</feature>
<dbReference type="EMBL" id="PCXF01000083">
    <property type="protein sequence ID" value="PIR27081.1"/>
    <property type="molecule type" value="Genomic_DNA"/>
</dbReference>
<proteinExistence type="predicted"/>
<evidence type="ECO:0000256" key="1">
    <source>
        <dbReference type="SAM" id="Phobius"/>
    </source>
</evidence>
<dbReference type="AlphaFoldDB" id="A0A2H0PYE8"/>
<evidence type="ECO:0000313" key="3">
    <source>
        <dbReference type="Proteomes" id="UP000231154"/>
    </source>
</evidence>
<evidence type="ECO:0008006" key="4">
    <source>
        <dbReference type="Google" id="ProtNLM"/>
    </source>
</evidence>
<dbReference type="Gene3D" id="2.60.40.1120">
    <property type="entry name" value="Carboxypeptidase-like, regulatory domain"/>
    <property type="match status" value="1"/>
</dbReference>
<name>A0A2H0PYE8_9BACT</name>
<dbReference type="SUPFAM" id="SSF49464">
    <property type="entry name" value="Carboxypeptidase regulatory domain-like"/>
    <property type="match status" value="1"/>
</dbReference>
<sequence>MSKRTKIILGIILAGVIILSGVIFGLAKTGKLKMLADTIIPKSTTTTGNVRAQIKKDNQPTSAEVTLLRYINQSGEWNIDSTFLRQPKIAGQNGESLFPGVQVLTDNNLRYKIYASQVPNCSSESDLFNVVANQTIEKIINLSCAGEVGNGQINGYVRDTSGNNLPNRNIILTFRDQNGQNQNRNIQTGAAGDYSFGVVPIGVVTLTVQGGSQYGDQSKTATVIANDVIFVNFNLETKTANLRFYIQDQNHTPLHGISIIRDGQEEKISDTTGEGQFNNLTLGQHQFLINSEGSGSYNSNYLKNVSAQ</sequence>
<evidence type="ECO:0000313" key="2">
    <source>
        <dbReference type="EMBL" id="PIR27081.1"/>
    </source>
</evidence>
<accession>A0A2H0PYE8</accession>
<gene>
    <name evidence="2" type="ORF">COV40_02795</name>
</gene>
<organism evidence="2 3">
    <name type="scientific">Candidatus Berkelbacteria bacterium CG11_big_fil_rev_8_21_14_0_20_42_15</name>
    <dbReference type="NCBI Taxonomy" id="1974517"/>
    <lineage>
        <taxon>Bacteria</taxon>
        <taxon>Candidatus Berkelbacteria</taxon>
    </lineage>
</organism>
<keyword evidence="1" id="KW-0812">Transmembrane</keyword>
<keyword evidence="1" id="KW-1133">Transmembrane helix</keyword>
<protein>
    <recommendedName>
        <fullName evidence="4">Carboxypeptidase regulatory-like domain-containing protein</fullName>
    </recommendedName>
</protein>
<dbReference type="Proteomes" id="UP000231154">
    <property type="component" value="Unassembled WGS sequence"/>
</dbReference>